<name>A0A9N7UXW5_PLEPL</name>
<reference evidence="1" key="1">
    <citation type="submission" date="2020-03" db="EMBL/GenBank/DDBJ databases">
        <authorList>
            <person name="Weist P."/>
        </authorList>
    </citation>
    <scope>NUCLEOTIDE SEQUENCE</scope>
</reference>
<gene>
    <name evidence="1" type="ORF">PLEPLA_LOCUS26342</name>
</gene>
<evidence type="ECO:0000313" key="2">
    <source>
        <dbReference type="Proteomes" id="UP001153269"/>
    </source>
</evidence>
<protein>
    <submittedName>
        <fullName evidence="1">Uncharacterized protein</fullName>
    </submittedName>
</protein>
<dbReference type="Proteomes" id="UP001153269">
    <property type="component" value="Unassembled WGS sequence"/>
</dbReference>
<keyword evidence="2" id="KW-1185">Reference proteome</keyword>
<proteinExistence type="predicted"/>
<sequence>ALRGCKVSSSWVSVFSAVGHSLRSSLLFLSSGSASPALLTSSSLSLVLEEPPGHNGACGNEVC</sequence>
<evidence type="ECO:0000313" key="1">
    <source>
        <dbReference type="EMBL" id="CAB1438412.1"/>
    </source>
</evidence>
<accession>A0A9N7UXW5</accession>
<dbReference type="EMBL" id="CADEAL010002156">
    <property type="protein sequence ID" value="CAB1438412.1"/>
    <property type="molecule type" value="Genomic_DNA"/>
</dbReference>
<organism evidence="1 2">
    <name type="scientific">Pleuronectes platessa</name>
    <name type="common">European plaice</name>
    <dbReference type="NCBI Taxonomy" id="8262"/>
    <lineage>
        <taxon>Eukaryota</taxon>
        <taxon>Metazoa</taxon>
        <taxon>Chordata</taxon>
        <taxon>Craniata</taxon>
        <taxon>Vertebrata</taxon>
        <taxon>Euteleostomi</taxon>
        <taxon>Actinopterygii</taxon>
        <taxon>Neopterygii</taxon>
        <taxon>Teleostei</taxon>
        <taxon>Neoteleostei</taxon>
        <taxon>Acanthomorphata</taxon>
        <taxon>Carangaria</taxon>
        <taxon>Pleuronectiformes</taxon>
        <taxon>Pleuronectoidei</taxon>
        <taxon>Pleuronectidae</taxon>
        <taxon>Pleuronectes</taxon>
    </lineage>
</organism>
<comment type="caution">
    <text evidence="1">The sequence shown here is derived from an EMBL/GenBank/DDBJ whole genome shotgun (WGS) entry which is preliminary data.</text>
</comment>
<feature type="non-terminal residue" evidence="1">
    <location>
        <position position="63"/>
    </location>
</feature>
<dbReference type="AlphaFoldDB" id="A0A9N7UXW5"/>
<feature type="non-terminal residue" evidence="1">
    <location>
        <position position="1"/>
    </location>
</feature>